<evidence type="ECO:0000256" key="1">
    <source>
        <dbReference type="ARBA" id="ARBA00004123"/>
    </source>
</evidence>
<feature type="region of interest" description="Disordered" evidence="13">
    <location>
        <begin position="218"/>
        <end position="238"/>
    </location>
</feature>
<evidence type="ECO:0000256" key="8">
    <source>
        <dbReference type="ARBA" id="ARBA00023242"/>
    </source>
</evidence>
<dbReference type="InterPro" id="IPR038534">
    <property type="entry name" value="Rtr1/RPAP2_sf"/>
</dbReference>
<evidence type="ECO:0000256" key="6">
    <source>
        <dbReference type="ARBA" id="ARBA00022833"/>
    </source>
</evidence>
<feature type="domain" description="RTR1-type" evidence="14">
    <location>
        <begin position="11"/>
        <end position="114"/>
    </location>
</feature>
<dbReference type="InterPro" id="IPR039693">
    <property type="entry name" value="Rtr1/RPAP2"/>
</dbReference>
<protein>
    <recommendedName>
        <fullName evidence="12">RNA polymerase II subunit B1 CTD phosphatase RPAP2 homolog</fullName>
        <ecNumber evidence="12">3.1.3.16</ecNumber>
    </recommendedName>
</protein>
<evidence type="ECO:0000313" key="16">
    <source>
        <dbReference type="Proteomes" id="UP001159363"/>
    </source>
</evidence>
<evidence type="ECO:0000256" key="10">
    <source>
        <dbReference type="ARBA" id="ARBA00048336"/>
    </source>
</evidence>
<comment type="similarity">
    <text evidence="2 11 12">Belongs to the RPAP2 family.</text>
</comment>
<evidence type="ECO:0000256" key="11">
    <source>
        <dbReference type="PROSITE-ProRule" id="PRU00812"/>
    </source>
</evidence>
<evidence type="ECO:0000256" key="12">
    <source>
        <dbReference type="RuleBase" id="RU367080"/>
    </source>
</evidence>
<organism evidence="15 16">
    <name type="scientific">Dryococelus australis</name>
    <dbReference type="NCBI Taxonomy" id="614101"/>
    <lineage>
        <taxon>Eukaryota</taxon>
        <taxon>Metazoa</taxon>
        <taxon>Ecdysozoa</taxon>
        <taxon>Arthropoda</taxon>
        <taxon>Hexapoda</taxon>
        <taxon>Insecta</taxon>
        <taxon>Pterygota</taxon>
        <taxon>Neoptera</taxon>
        <taxon>Polyneoptera</taxon>
        <taxon>Phasmatodea</taxon>
        <taxon>Verophasmatodea</taxon>
        <taxon>Anareolatae</taxon>
        <taxon>Phasmatidae</taxon>
        <taxon>Eurycanthinae</taxon>
        <taxon>Dryococelus</taxon>
    </lineage>
</organism>
<dbReference type="InterPro" id="IPR007308">
    <property type="entry name" value="Rtr1/RPAP2_dom"/>
</dbReference>
<dbReference type="PANTHER" id="PTHR14732:SF0">
    <property type="entry name" value="RNA POLYMERASE II SUBUNIT B1 CTD PHOSPHATASE RPAP2-RELATED"/>
    <property type="match status" value="1"/>
</dbReference>
<evidence type="ECO:0000256" key="4">
    <source>
        <dbReference type="ARBA" id="ARBA00022771"/>
    </source>
</evidence>
<evidence type="ECO:0000256" key="7">
    <source>
        <dbReference type="ARBA" id="ARBA00022912"/>
    </source>
</evidence>
<keyword evidence="3 12" id="KW-0479">Metal-binding</keyword>
<feature type="compositionally biased region" description="Polar residues" evidence="13">
    <location>
        <begin position="228"/>
        <end position="237"/>
    </location>
</feature>
<dbReference type="Gene3D" id="1.25.40.820">
    <property type="match status" value="1"/>
</dbReference>
<comment type="function">
    <text evidence="12">Putative RNA polymerase II subunit B1 C-terminal domain (CTD) phosphatase involved in RNA polymerase II transcription regulation.</text>
</comment>
<evidence type="ECO:0000259" key="14">
    <source>
        <dbReference type="PROSITE" id="PS51479"/>
    </source>
</evidence>
<reference evidence="15 16" key="1">
    <citation type="submission" date="2023-02" db="EMBL/GenBank/DDBJ databases">
        <title>LHISI_Scaffold_Assembly.</title>
        <authorList>
            <person name="Stuart O.P."/>
            <person name="Cleave R."/>
            <person name="Magrath M.J.L."/>
            <person name="Mikheyev A.S."/>
        </authorList>
    </citation>
    <scope>NUCLEOTIDE SEQUENCE [LARGE SCALE GENOMIC DNA]</scope>
    <source>
        <strain evidence="15">Daus_M_001</strain>
        <tissue evidence="15">Leg muscle</tissue>
    </source>
</reference>
<sequence>MTVKVCLFCCCQLQYICESHFQDVVEERALTKLCGYPLCQGQLPPAPSQQFRISTRLNKVYDITDRKVRPIMVVTNIARFTCMLWLQNFCSNRCYAAAKFLKQQLLMSPLWLRDKEEVPVFTLLPTAGPREGVGDELDFKVETVVADKTDLSCQDAVAECQDDLGSVPVECAVDTGSAEDHGSELGVKCAFEETDCGELRSSPWNSGSGSGVLNVSDVSSNSSEVNSAPCSAANSPRQEVEMKKSIAVDSMVSNNSAGALETGSSREPGYVGCEEIVKSGSLSGKCNVGCENLASECSGNFKNKNKDTVTGCDNLLESKQMMGQQAANKQCAAQEEDSGRKKGRNRKGGEEPGLRGIVLYIEKCVKEWFTADTLQLLLGEESRDFLGDSGVPLVDHHAQAALRRRIVLDRLNRVVPDLLAALGVVGCDISSDVRELVTTFYLSAHNITFHVPEWNLLGLILIHIMSLKNDQLQHQLRSKKVKDAQTMILLSFQQDSSYLDQLMCWLIDVDKTC</sequence>
<dbReference type="Proteomes" id="UP001159363">
    <property type="component" value="Chromosome 7"/>
</dbReference>
<evidence type="ECO:0000256" key="9">
    <source>
        <dbReference type="ARBA" id="ARBA00047761"/>
    </source>
</evidence>
<gene>
    <name evidence="15" type="ORF">PR048_022324</name>
</gene>
<comment type="caution">
    <text evidence="15">The sequence shown here is derived from an EMBL/GenBank/DDBJ whole genome shotgun (WGS) entry which is preliminary data.</text>
</comment>
<feature type="compositionally biased region" description="Low complexity" evidence="13">
    <location>
        <begin position="218"/>
        <end position="227"/>
    </location>
</feature>
<proteinExistence type="inferred from homology"/>
<keyword evidence="8 12" id="KW-0539">Nucleus</keyword>
<comment type="catalytic activity">
    <reaction evidence="9 12">
        <text>O-phospho-L-seryl-[protein] + H2O = L-seryl-[protein] + phosphate</text>
        <dbReference type="Rhea" id="RHEA:20629"/>
        <dbReference type="Rhea" id="RHEA-COMP:9863"/>
        <dbReference type="Rhea" id="RHEA-COMP:11604"/>
        <dbReference type="ChEBI" id="CHEBI:15377"/>
        <dbReference type="ChEBI" id="CHEBI:29999"/>
        <dbReference type="ChEBI" id="CHEBI:43474"/>
        <dbReference type="ChEBI" id="CHEBI:83421"/>
        <dbReference type="EC" id="3.1.3.16"/>
    </reaction>
</comment>
<evidence type="ECO:0000313" key="15">
    <source>
        <dbReference type="EMBL" id="KAJ8877865.1"/>
    </source>
</evidence>
<feature type="region of interest" description="Disordered" evidence="13">
    <location>
        <begin position="326"/>
        <end position="349"/>
    </location>
</feature>
<evidence type="ECO:0000256" key="3">
    <source>
        <dbReference type="ARBA" id="ARBA00022723"/>
    </source>
</evidence>
<keyword evidence="4 12" id="KW-0863">Zinc-finger</keyword>
<comment type="subcellular location">
    <subcellularLocation>
        <location evidence="1 12">Nucleus</location>
    </subcellularLocation>
</comment>
<keyword evidence="6 12" id="KW-0862">Zinc</keyword>
<keyword evidence="7 12" id="KW-0904">Protein phosphatase</keyword>
<evidence type="ECO:0000256" key="13">
    <source>
        <dbReference type="SAM" id="MobiDB-lite"/>
    </source>
</evidence>
<dbReference type="EC" id="3.1.3.16" evidence="12"/>
<keyword evidence="16" id="KW-1185">Reference proteome</keyword>
<dbReference type="Pfam" id="PF04181">
    <property type="entry name" value="RPAP2_Rtr1"/>
    <property type="match status" value="1"/>
</dbReference>
<dbReference type="PROSITE" id="PS51479">
    <property type="entry name" value="ZF_RTR1"/>
    <property type="match status" value="1"/>
</dbReference>
<dbReference type="EMBL" id="JARBHB010000008">
    <property type="protein sequence ID" value="KAJ8877865.1"/>
    <property type="molecule type" value="Genomic_DNA"/>
</dbReference>
<evidence type="ECO:0000256" key="2">
    <source>
        <dbReference type="ARBA" id="ARBA00005676"/>
    </source>
</evidence>
<dbReference type="PANTHER" id="PTHR14732">
    <property type="entry name" value="RNA POLYMERASE II SUBUNIT B1 CTD PHOSPHATASE RPAP2-RELATED"/>
    <property type="match status" value="1"/>
</dbReference>
<comment type="catalytic activity">
    <reaction evidence="10 12">
        <text>O-phospho-L-threonyl-[protein] + H2O = L-threonyl-[protein] + phosphate</text>
        <dbReference type="Rhea" id="RHEA:47004"/>
        <dbReference type="Rhea" id="RHEA-COMP:11060"/>
        <dbReference type="Rhea" id="RHEA-COMP:11605"/>
        <dbReference type="ChEBI" id="CHEBI:15377"/>
        <dbReference type="ChEBI" id="CHEBI:30013"/>
        <dbReference type="ChEBI" id="CHEBI:43474"/>
        <dbReference type="ChEBI" id="CHEBI:61977"/>
        <dbReference type="EC" id="3.1.3.16"/>
    </reaction>
</comment>
<evidence type="ECO:0000256" key="5">
    <source>
        <dbReference type="ARBA" id="ARBA00022801"/>
    </source>
</evidence>
<name>A0ABQ9H0R3_9NEOP</name>
<keyword evidence="5 12" id="KW-0378">Hydrolase</keyword>
<accession>A0ABQ9H0R3</accession>